<proteinExistence type="predicted"/>
<dbReference type="Proteomes" id="UP000222336">
    <property type="component" value="Segment"/>
</dbReference>
<accession>A0A0U3TKR6</accession>
<sequence length="146" mass="16051">MTIPETAEITGLQIVQAAIVAAGLGVPGETLFMGREPDSVEQPSDLSILVTEQDGDPHFTMGTAVAMEHQNVQVKVRGLVDEYHPPKARAIRIRYTIAALKEHVYAGVRVTDTSPVGNVLHLGPDERGREEFTVNFNIQWEPPYAY</sequence>
<dbReference type="Pfam" id="PF12691">
    <property type="entry name" value="Phage_tail_terminator_6"/>
    <property type="match status" value="1"/>
</dbReference>
<evidence type="ECO:0000313" key="2">
    <source>
        <dbReference type="Proteomes" id="UP000222336"/>
    </source>
</evidence>
<dbReference type="EMBL" id="KU160654">
    <property type="protein sequence ID" value="ALY09561.1"/>
    <property type="molecule type" value="Genomic_DNA"/>
</dbReference>
<evidence type="ECO:0000313" key="1">
    <source>
        <dbReference type="EMBL" id="ALY09561.1"/>
    </source>
</evidence>
<gene>
    <name evidence="1" type="primary">34</name>
    <name evidence="1" type="ORF">LAROYE_34</name>
</gene>
<dbReference type="KEGG" id="vg:40078892"/>
<protein>
    <recommendedName>
        <fullName evidence="3">Tail terminator</fullName>
    </recommendedName>
</protein>
<name>A0A0U3TKR6_9CAUD</name>
<keyword evidence="2" id="KW-1185">Reference proteome</keyword>
<dbReference type="GeneID" id="40078892"/>
<evidence type="ECO:0008006" key="3">
    <source>
        <dbReference type="Google" id="ProtNLM"/>
    </source>
</evidence>
<dbReference type="InterPro" id="IPR024411">
    <property type="entry name" value="Tail_terminator_phage"/>
</dbReference>
<organism evidence="1 2">
    <name type="scientific">Arthrobacter phage Laroye</name>
    <dbReference type="NCBI Taxonomy" id="1772305"/>
    <lineage>
        <taxon>Viruses</taxon>
        <taxon>Duplodnaviria</taxon>
        <taxon>Heunggongvirae</taxon>
        <taxon>Uroviricota</taxon>
        <taxon>Caudoviricetes</taxon>
        <taxon>Laroyevirus</taxon>
        <taxon>Laroyevirus laroye</taxon>
    </lineage>
</organism>
<dbReference type="RefSeq" id="YP_009603024.1">
    <property type="nucleotide sequence ID" value="NC_041947.1"/>
</dbReference>
<reference evidence="2" key="1">
    <citation type="submission" date="2015-11" db="EMBL/GenBank/DDBJ databases">
        <authorList>
            <person name="Dogans D."/>
            <person name="Schneider V.M."/>
            <person name="Bradley K.W."/>
            <person name="Asai D.J."/>
            <person name="Bowman C.A."/>
            <person name="Russell D.A."/>
            <person name="Pope W.H."/>
            <person name="Jacobs-Sera D."/>
            <person name="Hendrix R.W."/>
            <person name="Hatfull G.F."/>
        </authorList>
    </citation>
    <scope>NUCLEOTIDE SEQUENCE [LARGE SCALE GENOMIC DNA]</scope>
</reference>